<keyword evidence="3" id="KW-1185">Reference proteome</keyword>
<evidence type="ECO:0000313" key="3">
    <source>
        <dbReference type="Proteomes" id="UP000664534"/>
    </source>
</evidence>
<feature type="compositionally biased region" description="Low complexity" evidence="1">
    <location>
        <begin position="31"/>
        <end position="46"/>
    </location>
</feature>
<evidence type="ECO:0000256" key="1">
    <source>
        <dbReference type="SAM" id="MobiDB-lite"/>
    </source>
</evidence>
<gene>
    <name evidence="2" type="ORF">IMSHALPRED_001286</name>
</gene>
<comment type="caution">
    <text evidence="2">The sequence shown here is derived from an EMBL/GenBank/DDBJ whole genome shotgun (WGS) entry which is preliminary data.</text>
</comment>
<sequence>MSYKVRSGGTYSIVYAHCASIAATEAANRDSTPAPSKSTKSSISPAPKTPQTPIAVGLAVPAWLQDALVQNATLMALHESPSEVNSVNAAIEHVGPASGADVCAILCVITQESGRNFPVGAIDNGIGNPGNMQSHVGFNLNDAPGSILQKEFCLVSC</sequence>
<dbReference type="AlphaFoldDB" id="A0A8H3J2B1"/>
<dbReference type="Proteomes" id="UP000664534">
    <property type="component" value="Unassembled WGS sequence"/>
</dbReference>
<feature type="region of interest" description="Disordered" evidence="1">
    <location>
        <begin position="26"/>
        <end position="49"/>
    </location>
</feature>
<name>A0A8H3J2B1_9LECA</name>
<proteinExistence type="predicted"/>
<accession>A0A8H3J2B1</accession>
<protein>
    <submittedName>
        <fullName evidence="2">Uncharacterized protein</fullName>
    </submittedName>
</protein>
<dbReference type="EMBL" id="CAJPDT010000117">
    <property type="protein sequence ID" value="CAF9939299.1"/>
    <property type="molecule type" value="Genomic_DNA"/>
</dbReference>
<organism evidence="2 3">
    <name type="scientific">Imshaugia aleurites</name>
    <dbReference type="NCBI Taxonomy" id="172621"/>
    <lineage>
        <taxon>Eukaryota</taxon>
        <taxon>Fungi</taxon>
        <taxon>Dikarya</taxon>
        <taxon>Ascomycota</taxon>
        <taxon>Pezizomycotina</taxon>
        <taxon>Lecanoromycetes</taxon>
        <taxon>OSLEUM clade</taxon>
        <taxon>Lecanoromycetidae</taxon>
        <taxon>Lecanorales</taxon>
        <taxon>Lecanorineae</taxon>
        <taxon>Parmeliaceae</taxon>
        <taxon>Imshaugia</taxon>
    </lineage>
</organism>
<reference evidence="2" key="1">
    <citation type="submission" date="2021-03" db="EMBL/GenBank/DDBJ databases">
        <authorList>
            <person name="Tagirdzhanova G."/>
        </authorList>
    </citation>
    <scope>NUCLEOTIDE SEQUENCE</scope>
</reference>
<evidence type="ECO:0000313" key="2">
    <source>
        <dbReference type="EMBL" id="CAF9939299.1"/>
    </source>
</evidence>
<dbReference type="OrthoDB" id="1193027at2759"/>